<evidence type="ECO:0000313" key="3">
    <source>
        <dbReference type="Proteomes" id="UP000794436"/>
    </source>
</evidence>
<sequence length="446" mass="49802">MDSKPMDHAKRIHEDETRRADFEAARKRFAVYGKQNAHVSHYDSTSPTKAIDEKKKLKKQRDAVVMRSPQTKARARGMRMETDVSTVALKNSMLLQENGELATHLDDIEYHLDGILQHVSPSGVDADRLNTMTQSVIALTKLIRLEHVQAVLKVSKRGQAEQSVLDRIRDVVFLLTSIDDELLRLAVAVFAYFLTMSPDVDEVFTPEVIDCVVQCLSREAKRTGDHTAILQANHSSTPAHSEAPAPTQKSCLKRKKCGSVADQSSDVSSPNTKASGRATHTRQELASLLKAEEVFMVDNRPQLALVDILGMVLHNTLQIGGAQSSDQLATKSQPSKIRVQHAQEWAFRQHQLGVPKSNQEIGFRDETVFNWLGIADAFMRRVHVRLMVTVIVASSSSVHSDRGLVLVLLQNLMEDTLHKGYIPFQSLLRCSPVHLRVQHHGKVQDS</sequence>
<evidence type="ECO:0000256" key="1">
    <source>
        <dbReference type="SAM" id="MobiDB-lite"/>
    </source>
</evidence>
<proteinExistence type="predicted"/>
<dbReference type="AlphaFoldDB" id="A0A8K1FJ67"/>
<keyword evidence="3" id="KW-1185">Reference proteome</keyword>
<name>A0A8K1FJ67_PYTOL</name>
<feature type="region of interest" description="Disordered" evidence="1">
    <location>
        <begin position="233"/>
        <end position="254"/>
    </location>
</feature>
<accession>A0A8K1FJ67</accession>
<comment type="caution">
    <text evidence="2">The sequence shown here is derived from an EMBL/GenBank/DDBJ whole genome shotgun (WGS) entry which is preliminary data.</text>
</comment>
<organism evidence="2 3">
    <name type="scientific">Pythium oligandrum</name>
    <name type="common">Mycoparasitic fungus</name>
    <dbReference type="NCBI Taxonomy" id="41045"/>
    <lineage>
        <taxon>Eukaryota</taxon>
        <taxon>Sar</taxon>
        <taxon>Stramenopiles</taxon>
        <taxon>Oomycota</taxon>
        <taxon>Peronosporomycetes</taxon>
        <taxon>Pythiales</taxon>
        <taxon>Pythiaceae</taxon>
        <taxon>Pythium</taxon>
    </lineage>
</organism>
<dbReference type="Proteomes" id="UP000794436">
    <property type="component" value="Unassembled WGS sequence"/>
</dbReference>
<evidence type="ECO:0000313" key="2">
    <source>
        <dbReference type="EMBL" id="TMW64591.1"/>
    </source>
</evidence>
<protein>
    <submittedName>
        <fullName evidence="2">Uncharacterized protein</fullName>
    </submittedName>
</protein>
<dbReference type="OrthoDB" id="78088at2759"/>
<reference evidence="2" key="1">
    <citation type="submission" date="2019-03" db="EMBL/GenBank/DDBJ databases">
        <title>Long read genome sequence of the mycoparasitic Pythium oligandrum ATCC 38472 isolated from sugarbeet rhizosphere.</title>
        <authorList>
            <person name="Gaulin E."/>
        </authorList>
    </citation>
    <scope>NUCLEOTIDE SEQUENCE</scope>
    <source>
        <strain evidence="2">ATCC 38472_TT</strain>
    </source>
</reference>
<dbReference type="InterPro" id="IPR011989">
    <property type="entry name" value="ARM-like"/>
</dbReference>
<gene>
    <name evidence="2" type="ORF">Poli38472_011471</name>
</gene>
<dbReference type="Gene3D" id="1.25.10.10">
    <property type="entry name" value="Leucine-rich Repeat Variant"/>
    <property type="match status" value="1"/>
</dbReference>
<dbReference type="EMBL" id="SPLM01000039">
    <property type="protein sequence ID" value="TMW64591.1"/>
    <property type="molecule type" value="Genomic_DNA"/>
</dbReference>